<accession>A0A6J7UQL0</accession>
<dbReference type="Pfam" id="PF03992">
    <property type="entry name" value="ABM"/>
    <property type="match status" value="1"/>
</dbReference>
<gene>
    <name evidence="2" type="ORF">UFOPK4098_00834</name>
    <name evidence="3" type="ORF">UFOPK4347_01730</name>
</gene>
<evidence type="ECO:0000313" key="2">
    <source>
        <dbReference type="EMBL" id="CAB5020492.1"/>
    </source>
</evidence>
<dbReference type="EMBL" id="CAFBPN010000037">
    <property type="protein sequence ID" value="CAB5020492.1"/>
    <property type="molecule type" value="Genomic_DNA"/>
</dbReference>
<protein>
    <submittedName>
        <fullName evidence="3">Unannotated protein</fullName>
    </submittedName>
</protein>
<organism evidence="3">
    <name type="scientific">freshwater metagenome</name>
    <dbReference type="NCBI Taxonomy" id="449393"/>
    <lineage>
        <taxon>unclassified sequences</taxon>
        <taxon>metagenomes</taxon>
        <taxon>ecological metagenomes</taxon>
    </lineage>
</organism>
<sequence length="111" mass="12387">MIIIAGKIFIEPSKREALVKASQPLQQATRDNEPGCEAYVFSADPCEPGIISVYELWTDAPSLAAHFLHENYFNMRTLFGEHGISGAETFKYRVDAKATVYNADRIATVDF</sequence>
<dbReference type="InterPro" id="IPR011008">
    <property type="entry name" value="Dimeric_a/b-barrel"/>
</dbReference>
<dbReference type="Gene3D" id="3.30.70.100">
    <property type="match status" value="1"/>
</dbReference>
<evidence type="ECO:0000313" key="3">
    <source>
        <dbReference type="EMBL" id="CAB5068243.1"/>
    </source>
</evidence>
<feature type="domain" description="ABM" evidence="1">
    <location>
        <begin position="2"/>
        <end position="94"/>
    </location>
</feature>
<proteinExistence type="predicted"/>
<dbReference type="PROSITE" id="PS51725">
    <property type="entry name" value="ABM"/>
    <property type="match status" value="1"/>
</dbReference>
<dbReference type="InterPro" id="IPR007138">
    <property type="entry name" value="ABM_dom"/>
</dbReference>
<dbReference type="AlphaFoldDB" id="A0A6J7UQL0"/>
<dbReference type="SUPFAM" id="SSF54909">
    <property type="entry name" value="Dimeric alpha+beta barrel"/>
    <property type="match status" value="1"/>
</dbReference>
<reference evidence="3" key="1">
    <citation type="submission" date="2020-05" db="EMBL/GenBank/DDBJ databases">
        <authorList>
            <person name="Chiriac C."/>
            <person name="Salcher M."/>
            <person name="Ghai R."/>
            <person name="Kavagutti S V."/>
        </authorList>
    </citation>
    <scope>NUCLEOTIDE SEQUENCE</scope>
</reference>
<evidence type="ECO:0000259" key="1">
    <source>
        <dbReference type="PROSITE" id="PS51725"/>
    </source>
</evidence>
<dbReference type="EMBL" id="CAFBQU010000090">
    <property type="protein sequence ID" value="CAB5068243.1"/>
    <property type="molecule type" value="Genomic_DNA"/>
</dbReference>
<name>A0A6J7UQL0_9ZZZZ</name>